<evidence type="ECO:0000256" key="12">
    <source>
        <dbReference type="PIRSR" id="PIRSR630664-51"/>
    </source>
</evidence>
<feature type="binding site" evidence="12">
    <location>
        <position position="249"/>
    </location>
    <ligand>
        <name>substrate</name>
    </ligand>
</feature>
<feature type="binding site" evidence="12">
    <location>
        <begin position="12"/>
        <end position="17"/>
    </location>
    <ligand>
        <name>FAD</name>
        <dbReference type="ChEBI" id="CHEBI:57692"/>
    </ligand>
</feature>
<evidence type="ECO:0000256" key="8">
    <source>
        <dbReference type="ARBA" id="ARBA00022982"/>
    </source>
</evidence>
<feature type="domain" description="Fumarate reductase/succinate dehydrogenase flavoprotein-like C-terminal" evidence="14">
    <location>
        <begin position="455"/>
        <end position="580"/>
    </location>
</feature>
<sequence>METLKYDIVVLGSGIAGMRAALQAAYVSKGKLHIALISKVHAMRSHSVSAEGGISGVLYPGENGDSIELHALDTVKGGDYLGDQPAIEILVNEAPNEIRFFDHLGVPWNRTEDGKIMLRAFGGMTIPRTAFAADKTGFFMLNALYDNILSFSNIDVYHEHFATHLIIKNNKFKGLIVMDLSNGELKIFIAKACIIATGGASRVYGFTTTAYSSTGDGIALAYKAGIPLKDMEFVQFHPTALVPSGILITEAARGEGGYLINNEGKRFMEKYAKSKMELAPRDIVSRAIVTEIEQGRGFFDEVSGLSYVLLDLRHLGEEKIDERLPMIKEIVIKSMGFNPAKEPIPVRPAAHFTMGGIHTNLYGQVMADKETPIYGLWAAGECGCVSVHGANRLGSNSLSQCAIWGRMIGESAAKLALENSDFPEINEIKDDIDKAEKEIDSMLSSDGNENPYNLRKELWETMDKYVYVYRSVEGLEIAKKKLIELRRRYKNISITDKNKVYNSNLKEAIEIGNMIELAQAIVEGGINRKETRGAHAMIEYPKRDDTNFLKHTLIYRTDSYPRVSYIDVMITKWKPTERVY</sequence>
<dbReference type="GO" id="GO:0005886">
    <property type="term" value="C:plasma membrane"/>
    <property type="evidence" value="ECO:0007669"/>
    <property type="project" value="UniProtKB-SubCell"/>
</dbReference>
<dbReference type="Gene3D" id="3.90.700.10">
    <property type="entry name" value="Succinate dehydrogenase/fumarate reductase flavoprotein, catalytic domain"/>
    <property type="match status" value="1"/>
</dbReference>
<keyword evidence="6 12" id="KW-0285">Flavoprotein</keyword>
<feature type="binding site" evidence="12">
    <location>
        <position position="392"/>
    </location>
    <ligand>
        <name>substrate</name>
    </ligand>
</feature>
<evidence type="ECO:0000256" key="2">
    <source>
        <dbReference type="ARBA" id="ARBA00004413"/>
    </source>
</evidence>
<dbReference type="GO" id="GO:0022900">
    <property type="term" value="P:electron transport chain"/>
    <property type="evidence" value="ECO:0007669"/>
    <property type="project" value="InterPro"/>
</dbReference>
<name>L0A9Y8_CALLD</name>
<dbReference type="NCBIfam" id="NF004724">
    <property type="entry name" value="PRK06069.1"/>
    <property type="match status" value="1"/>
</dbReference>
<dbReference type="SUPFAM" id="SSF56425">
    <property type="entry name" value="Succinate dehydrogenase/fumarate reductase flavoprotein, catalytic domain"/>
    <property type="match status" value="1"/>
</dbReference>
<dbReference type="InterPro" id="IPR036188">
    <property type="entry name" value="FAD/NAD-bd_sf"/>
</dbReference>
<dbReference type="PANTHER" id="PTHR11632:SF51">
    <property type="entry name" value="SUCCINATE DEHYDROGENASE [UBIQUINONE] FLAVOPROTEIN SUBUNIT, MITOCHONDRIAL"/>
    <property type="match status" value="1"/>
</dbReference>
<dbReference type="PANTHER" id="PTHR11632">
    <property type="entry name" value="SUCCINATE DEHYDROGENASE 2 FLAVOPROTEIN SUBUNIT"/>
    <property type="match status" value="1"/>
</dbReference>
<evidence type="ECO:0000259" key="13">
    <source>
        <dbReference type="Pfam" id="PF00890"/>
    </source>
</evidence>
<keyword evidence="5" id="KW-0813">Transport</keyword>
<keyword evidence="15" id="KW-0830">Ubiquinone</keyword>
<dbReference type="Proteomes" id="UP000010469">
    <property type="component" value="Chromosome"/>
</dbReference>
<dbReference type="InterPro" id="IPR027477">
    <property type="entry name" value="Succ_DH/fumarate_Rdtase_cat_sf"/>
</dbReference>
<dbReference type="Gene3D" id="4.10.80.40">
    <property type="entry name" value="succinate dehydrogenase protein domain"/>
    <property type="match status" value="1"/>
</dbReference>
<dbReference type="InterPro" id="IPR037099">
    <property type="entry name" value="Fum_R/Succ_DH_flav-like_C_sf"/>
</dbReference>
<dbReference type="InParanoid" id="L0A9Y8"/>
<dbReference type="FunCoup" id="L0A9Y8">
    <property type="interactions" value="161"/>
</dbReference>
<evidence type="ECO:0000256" key="9">
    <source>
        <dbReference type="ARBA" id="ARBA00023002"/>
    </source>
</evidence>
<feature type="domain" description="FAD-dependent oxidoreductase 2 FAD-binding" evidence="13">
    <location>
        <begin position="7"/>
        <end position="398"/>
    </location>
</feature>
<keyword evidence="8" id="KW-0249">Electron transport</keyword>
<evidence type="ECO:0000313" key="16">
    <source>
        <dbReference type="Proteomes" id="UP000010469"/>
    </source>
</evidence>
<dbReference type="InterPro" id="IPR003952">
    <property type="entry name" value="FRD_SDH_FAD_BS"/>
</dbReference>
<feature type="binding site" evidence="12">
    <location>
        <position position="237"/>
    </location>
    <ligand>
        <name>substrate</name>
    </ligand>
</feature>
<dbReference type="Pfam" id="PF02910">
    <property type="entry name" value="Succ_DH_flav_C"/>
    <property type="match status" value="1"/>
</dbReference>
<feature type="binding site" evidence="12">
    <location>
        <position position="381"/>
    </location>
    <ligand>
        <name>FAD</name>
        <dbReference type="ChEBI" id="CHEBI:57692"/>
    </ligand>
</feature>
<evidence type="ECO:0000313" key="15">
    <source>
        <dbReference type="EMBL" id="AFZ70713.1"/>
    </source>
</evidence>
<feature type="binding site" evidence="12">
    <location>
        <position position="351"/>
    </location>
    <ligand>
        <name>substrate</name>
    </ligand>
</feature>
<dbReference type="Pfam" id="PF00890">
    <property type="entry name" value="FAD_binding_2"/>
    <property type="match status" value="1"/>
</dbReference>
<dbReference type="FunFam" id="4.10.80.40:FF:000003">
    <property type="entry name" value="Fumarate reductase flavoprotein subunit"/>
    <property type="match status" value="1"/>
</dbReference>
<feature type="binding site" evidence="12">
    <location>
        <begin position="397"/>
        <end position="398"/>
    </location>
    <ligand>
        <name>FAD</name>
        <dbReference type="ChEBI" id="CHEBI:57692"/>
    </ligand>
</feature>
<dbReference type="NCBIfam" id="TIGR01812">
    <property type="entry name" value="sdhA_frdA_Gneg"/>
    <property type="match status" value="1"/>
</dbReference>
<dbReference type="eggNOG" id="arCOG00571">
    <property type="taxonomic scope" value="Archaea"/>
</dbReference>
<feature type="binding site" evidence="12">
    <location>
        <position position="216"/>
    </location>
    <ligand>
        <name>FAD</name>
        <dbReference type="ChEBI" id="CHEBI:57692"/>
    </ligand>
</feature>
<dbReference type="OrthoDB" id="23539at2157"/>
<dbReference type="FunFam" id="3.90.700.10:FF:000003">
    <property type="entry name" value="Fumarate reductase flavoprotein subunit"/>
    <property type="match status" value="1"/>
</dbReference>
<feature type="active site" description="Proton acceptor" evidence="11">
    <location>
        <position position="281"/>
    </location>
</feature>
<dbReference type="GeneID" id="14212250"/>
<keyword evidence="7 12" id="KW-0274">FAD</keyword>
<comment type="cofactor">
    <cofactor evidence="1 12">
        <name>FAD</name>
        <dbReference type="ChEBI" id="CHEBI:57692"/>
    </cofactor>
</comment>
<dbReference type="GO" id="GO:0008177">
    <property type="term" value="F:succinate dehydrogenase (quinone) activity"/>
    <property type="evidence" value="ECO:0007669"/>
    <property type="project" value="UniProtKB-EC"/>
</dbReference>
<dbReference type="PIRSF" id="PIRSF000171">
    <property type="entry name" value="SDHA_APRA_LASPO"/>
    <property type="match status" value="1"/>
</dbReference>
<dbReference type="Gene3D" id="3.50.50.60">
    <property type="entry name" value="FAD/NAD(P)-binding domain"/>
    <property type="match status" value="1"/>
</dbReference>
<accession>L0A9Y8</accession>
<feature type="binding site" evidence="12">
    <location>
        <begin position="38"/>
        <end position="53"/>
    </location>
    <ligand>
        <name>FAD</name>
        <dbReference type="ChEBI" id="CHEBI:57692"/>
    </ligand>
</feature>
<dbReference type="InterPro" id="IPR015939">
    <property type="entry name" value="Fum_Rdtase/Succ_DH_flav-like_C"/>
</dbReference>
<evidence type="ECO:0000256" key="3">
    <source>
        <dbReference type="ARBA" id="ARBA00008040"/>
    </source>
</evidence>
<dbReference type="PROSITE" id="PS00504">
    <property type="entry name" value="FRD_SDH_FAD_BINDING"/>
    <property type="match status" value="1"/>
</dbReference>
<evidence type="ECO:0000256" key="11">
    <source>
        <dbReference type="PIRSR" id="PIRSR000171-1"/>
    </source>
</evidence>
<dbReference type="AlphaFoldDB" id="L0A9Y8"/>
<dbReference type="InterPro" id="IPR003953">
    <property type="entry name" value="FAD-dep_OxRdtase_2_FAD-bd"/>
</dbReference>
<protein>
    <recommendedName>
        <fullName evidence="4">succinate dehydrogenase</fullName>
        <ecNumber evidence="4">1.3.5.1</ecNumber>
    </recommendedName>
</protein>
<evidence type="ECO:0000256" key="7">
    <source>
        <dbReference type="ARBA" id="ARBA00022827"/>
    </source>
</evidence>
<keyword evidence="16" id="KW-1185">Reference proteome</keyword>
<evidence type="ECO:0000256" key="10">
    <source>
        <dbReference type="ARBA" id="ARBA00023136"/>
    </source>
</evidence>
<dbReference type="Gene3D" id="1.20.58.100">
    <property type="entry name" value="Fumarate reductase/succinate dehydrogenase flavoprotein-like, C-terminal domain"/>
    <property type="match status" value="1"/>
</dbReference>
<dbReference type="STRING" id="1056495.Calag_0990"/>
<comment type="similarity">
    <text evidence="3">Belongs to the FAD-dependent oxidoreductase 2 family. FRD/SDH subfamily.</text>
</comment>
<reference evidence="16" key="1">
    <citation type="submission" date="2012-03" db="EMBL/GenBank/DDBJ databases">
        <title>Complete genome of Caldisphaera lagunensis DSM 15908.</title>
        <authorList>
            <person name="Lucas S."/>
            <person name="Copeland A."/>
            <person name="Lapidus A."/>
            <person name="Glavina del Rio T."/>
            <person name="Dalin E."/>
            <person name="Tice H."/>
            <person name="Bruce D."/>
            <person name="Goodwin L."/>
            <person name="Pitluck S."/>
            <person name="Peters L."/>
            <person name="Mikhailova N."/>
            <person name="Teshima H."/>
            <person name="Kyrpides N."/>
            <person name="Mavromatis K."/>
            <person name="Ivanova N."/>
            <person name="Brettin T."/>
            <person name="Detter J.C."/>
            <person name="Han C."/>
            <person name="Larimer F."/>
            <person name="Land M."/>
            <person name="Hauser L."/>
            <person name="Markowitz V."/>
            <person name="Cheng J.-F."/>
            <person name="Hugenholtz P."/>
            <person name="Woyke T."/>
            <person name="Wu D."/>
            <person name="Spring S."/>
            <person name="Schroeder M."/>
            <person name="Brambilla E."/>
            <person name="Klenk H.-P."/>
            <person name="Eisen J.A."/>
        </authorList>
    </citation>
    <scope>NUCLEOTIDE SEQUENCE [LARGE SCALE GENOMIC DNA]</scope>
    <source>
        <strain evidence="16">DSM 15908 / JCM 11604 / IC-154</strain>
    </source>
</reference>
<keyword evidence="10" id="KW-0472">Membrane</keyword>
<gene>
    <name evidence="15" type="ordered locus">Calag_0990</name>
</gene>
<dbReference type="KEGG" id="clg:Calag_0990"/>
<evidence type="ECO:0000259" key="14">
    <source>
        <dbReference type="Pfam" id="PF02910"/>
    </source>
</evidence>
<evidence type="ECO:0000256" key="4">
    <source>
        <dbReference type="ARBA" id="ARBA00012792"/>
    </source>
</evidence>
<dbReference type="RefSeq" id="WP_015232610.1">
    <property type="nucleotide sequence ID" value="NC_019791.1"/>
</dbReference>
<dbReference type="SUPFAM" id="SSF51905">
    <property type="entry name" value="FAD/NAD(P)-binding domain"/>
    <property type="match status" value="1"/>
</dbReference>
<dbReference type="InterPro" id="IPR030664">
    <property type="entry name" value="SdhA/FrdA/AprA"/>
</dbReference>
<dbReference type="HOGENOM" id="CLU_014312_6_2_2"/>
<comment type="subcellular location">
    <subcellularLocation>
        <location evidence="2">Cell membrane</location>
        <topology evidence="2">Peripheral membrane protein</topology>
        <orientation evidence="2">Cytoplasmic side</orientation>
    </subcellularLocation>
</comment>
<evidence type="ECO:0000256" key="6">
    <source>
        <dbReference type="ARBA" id="ARBA00022630"/>
    </source>
</evidence>
<dbReference type="InterPro" id="IPR014006">
    <property type="entry name" value="Succ_Dhase_FrdA_Gneg"/>
</dbReference>
<keyword evidence="9" id="KW-0560">Oxidoreductase</keyword>
<dbReference type="EC" id="1.3.5.1" evidence="4"/>
<dbReference type="GO" id="GO:0050660">
    <property type="term" value="F:flavin adenine dinucleotide binding"/>
    <property type="evidence" value="ECO:0007669"/>
    <property type="project" value="InterPro"/>
</dbReference>
<proteinExistence type="inferred from homology"/>
<evidence type="ECO:0000256" key="5">
    <source>
        <dbReference type="ARBA" id="ARBA00022448"/>
    </source>
</evidence>
<evidence type="ECO:0000256" key="1">
    <source>
        <dbReference type="ARBA" id="ARBA00001974"/>
    </source>
</evidence>
<dbReference type="EMBL" id="CP003378">
    <property type="protein sequence ID" value="AFZ70713.1"/>
    <property type="molecule type" value="Genomic_DNA"/>
</dbReference>
<organism evidence="15 16">
    <name type="scientific">Caldisphaera lagunensis (strain DSM 15908 / JCM 11604 / ANMR 0165 / IC-154)</name>
    <dbReference type="NCBI Taxonomy" id="1056495"/>
    <lineage>
        <taxon>Archaea</taxon>
        <taxon>Thermoproteota</taxon>
        <taxon>Thermoprotei</taxon>
        <taxon>Acidilobales</taxon>
        <taxon>Caldisphaeraceae</taxon>
        <taxon>Caldisphaera</taxon>
    </lineage>
</organism>
<dbReference type="SUPFAM" id="SSF46977">
    <property type="entry name" value="Succinate dehydrogenase/fumarate reductase flavoprotein C-terminal domain"/>
    <property type="match status" value="1"/>
</dbReference>